<dbReference type="KEGG" id="trr:M419DRAFT_9656"/>
<evidence type="ECO:0000256" key="1">
    <source>
        <dbReference type="SAM" id="MobiDB-lite"/>
    </source>
</evidence>
<gene>
    <name evidence="2" type="ORF">M419DRAFT_9656</name>
</gene>
<evidence type="ECO:0000313" key="2">
    <source>
        <dbReference type="EMBL" id="ETS01001.1"/>
    </source>
</evidence>
<evidence type="ECO:0000313" key="3">
    <source>
        <dbReference type="Proteomes" id="UP000024376"/>
    </source>
</evidence>
<evidence type="ECO:0008006" key="4">
    <source>
        <dbReference type="Google" id="ProtNLM"/>
    </source>
</evidence>
<dbReference type="AlphaFoldDB" id="A0A024S931"/>
<dbReference type="EMBL" id="KI911150">
    <property type="protein sequence ID" value="ETS01001.1"/>
    <property type="molecule type" value="Genomic_DNA"/>
</dbReference>
<name>A0A024S931_HYPJR</name>
<proteinExistence type="predicted"/>
<dbReference type="Proteomes" id="UP000024376">
    <property type="component" value="Unassembled WGS sequence"/>
</dbReference>
<accession>A0A024S931</accession>
<feature type="region of interest" description="Disordered" evidence="1">
    <location>
        <begin position="108"/>
        <end position="136"/>
    </location>
</feature>
<reference evidence="3" key="1">
    <citation type="journal article" date="2013" name="Ind. Biotechnol.">
        <title>Comparative genomics analysis of Trichoderma reesei strains.</title>
        <authorList>
            <person name="Koike H."/>
            <person name="Aerts A."/>
            <person name="LaButti K."/>
            <person name="Grigoriev I.V."/>
            <person name="Baker S.E."/>
        </authorList>
    </citation>
    <scope>NUCLEOTIDE SEQUENCE [LARGE SCALE GENOMIC DNA]</scope>
    <source>
        <strain evidence="3">ATCC 56765 / BCRC 32924 / NRRL 11460 / Rut C-30</strain>
    </source>
</reference>
<organism evidence="2 3">
    <name type="scientific">Hypocrea jecorina (strain ATCC 56765 / BCRC 32924 / NRRL 11460 / Rut C-30)</name>
    <name type="common">Trichoderma reesei</name>
    <dbReference type="NCBI Taxonomy" id="1344414"/>
    <lineage>
        <taxon>Eukaryota</taxon>
        <taxon>Fungi</taxon>
        <taxon>Dikarya</taxon>
        <taxon>Ascomycota</taxon>
        <taxon>Pezizomycotina</taxon>
        <taxon>Sordariomycetes</taxon>
        <taxon>Hypocreomycetidae</taxon>
        <taxon>Hypocreales</taxon>
        <taxon>Hypocreaceae</taxon>
        <taxon>Trichoderma</taxon>
    </lineage>
</organism>
<dbReference type="HOGENOM" id="CLU_1562876_0_0_1"/>
<dbReference type="OrthoDB" id="424974at2759"/>
<sequence length="173" mass="19387">MGLLNDVNELCVATARTVIDQVYRHVSTVWRVSTWHTLRVTMGSATTLLAATLIPELNVDLNHEPNKTAWEQAVAIFEYYVSYDISAQGGIQALWDYRQKFEAAKSRGEPLNEVSRAEPQQYSQGDGVVAESDEAPPVMDGASLDSQWLGGDLSQALYDWNWLDFDIPEFMLS</sequence>
<protein>
    <recommendedName>
        <fullName evidence="4">Transcription factor domain-containing protein</fullName>
    </recommendedName>
</protein>